<evidence type="ECO:0000313" key="1">
    <source>
        <dbReference type="EMBL" id="KAF2669783.1"/>
    </source>
</evidence>
<organism evidence="1 2">
    <name type="scientific">Microthyrium microscopicum</name>
    <dbReference type="NCBI Taxonomy" id="703497"/>
    <lineage>
        <taxon>Eukaryota</taxon>
        <taxon>Fungi</taxon>
        <taxon>Dikarya</taxon>
        <taxon>Ascomycota</taxon>
        <taxon>Pezizomycotina</taxon>
        <taxon>Dothideomycetes</taxon>
        <taxon>Dothideomycetes incertae sedis</taxon>
        <taxon>Microthyriales</taxon>
        <taxon>Microthyriaceae</taxon>
        <taxon>Microthyrium</taxon>
    </lineage>
</organism>
<protein>
    <submittedName>
        <fullName evidence="1">Uncharacterized protein</fullName>
    </submittedName>
</protein>
<keyword evidence="2" id="KW-1185">Reference proteome</keyword>
<proteinExistence type="predicted"/>
<evidence type="ECO:0000313" key="2">
    <source>
        <dbReference type="Proteomes" id="UP000799302"/>
    </source>
</evidence>
<sequence length="80" mass="8945">MMCKLGKCERKNNDLAEEPGTGVTASQPQQGSACLVLSCHDFQGWYCLVTAWTTAVRLCGNLWAWQERREAVVRIKTNQG</sequence>
<gene>
    <name evidence="1" type="ORF">BT63DRAFT_423769</name>
</gene>
<dbReference type="AlphaFoldDB" id="A0A6A6UED1"/>
<name>A0A6A6UED1_9PEZI</name>
<reference evidence="1" key="1">
    <citation type="journal article" date="2020" name="Stud. Mycol.">
        <title>101 Dothideomycetes genomes: a test case for predicting lifestyles and emergence of pathogens.</title>
        <authorList>
            <person name="Haridas S."/>
            <person name="Albert R."/>
            <person name="Binder M."/>
            <person name="Bloem J."/>
            <person name="Labutti K."/>
            <person name="Salamov A."/>
            <person name="Andreopoulos B."/>
            <person name="Baker S."/>
            <person name="Barry K."/>
            <person name="Bills G."/>
            <person name="Bluhm B."/>
            <person name="Cannon C."/>
            <person name="Castanera R."/>
            <person name="Culley D."/>
            <person name="Daum C."/>
            <person name="Ezra D."/>
            <person name="Gonzalez J."/>
            <person name="Henrissat B."/>
            <person name="Kuo A."/>
            <person name="Liang C."/>
            <person name="Lipzen A."/>
            <person name="Lutzoni F."/>
            <person name="Magnuson J."/>
            <person name="Mondo S."/>
            <person name="Nolan M."/>
            <person name="Ohm R."/>
            <person name="Pangilinan J."/>
            <person name="Park H.-J."/>
            <person name="Ramirez L."/>
            <person name="Alfaro M."/>
            <person name="Sun H."/>
            <person name="Tritt A."/>
            <person name="Yoshinaga Y."/>
            <person name="Zwiers L.-H."/>
            <person name="Turgeon B."/>
            <person name="Goodwin S."/>
            <person name="Spatafora J."/>
            <person name="Crous P."/>
            <person name="Grigoriev I."/>
        </authorList>
    </citation>
    <scope>NUCLEOTIDE SEQUENCE</scope>
    <source>
        <strain evidence="1">CBS 115976</strain>
    </source>
</reference>
<dbReference type="EMBL" id="MU004234">
    <property type="protein sequence ID" value="KAF2669783.1"/>
    <property type="molecule type" value="Genomic_DNA"/>
</dbReference>
<dbReference type="Proteomes" id="UP000799302">
    <property type="component" value="Unassembled WGS sequence"/>
</dbReference>
<accession>A0A6A6UED1</accession>